<dbReference type="EMBL" id="CAMXCT030004212">
    <property type="protein sequence ID" value="CAL4795445.1"/>
    <property type="molecule type" value="Genomic_DNA"/>
</dbReference>
<keyword evidence="3" id="KW-1185">Reference proteome</keyword>
<dbReference type="Proteomes" id="UP001152797">
    <property type="component" value="Unassembled WGS sequence"/>
</dbReference>
<evidence type="ECO:0008006" key="4">
    <source>
        <dbReference type="Google" id="ProtNLM"/>
    </source>
</evidence>
<comment type="caution">
    <text evidence="1">The sequence shown here is derived from an EMBL/GenBank/DDBJ whole genome shotgun (WGS) entry which is preliminary data.</text>
</comment>
<reference evidence="1" key="1">
    <citation type="submission" date="2022-10" db="EMBL/GenBank/DDBJ databases">
        <authorList>
            <person name="Chen Y."/>
            <person name="Dougan E. K."/>
            <person name="Chan C."/>
            <person name="Rhodes N."/>
            <person name="Thang M."/>
        </authorList>
    </citation>
    <scope>NUCLEOTIDE SEQUENCE</scope>
</reference>
<dbReference type="EMBL" id="CAMXCT010004212">
    <property type="protein sequence ID" value="CAI4008133.1"/>
    <property type="molecule type" value="Genomic_DNA"/>
</dbReference>
<gene>
    <name evidence="1" type="ORF">C1SCF055_LOCUS33603</name>
</gene>
<proteinExistence type="predicted"/>
<evidence type="ECO:0000313" key="3">
    <source>
        <dbReference type="Proteomes" id="UP001152797"/>
    </source>
</evidence>
<accession>A0A9P1DGC8</accession>
<organism evidence="1">
    <name type="scientific">Cladocopium goreaui</name>
    <dbReference type="NCBI Taxonomy" id="2562237"/>
    <lineage>
        <taxon>Eukaryota</taxon>
        <taxon>Sar</taxon>
        <taxon>Alveolata</taxon>
        <taxon>Dinophyceae</taxon>
        <taxon>Suessiales</taxon>
        <taxon>Symbiodiniaceae</taxon>
        <taxon>Cladocopium</taxon>
    </lineage>
</organism>
<sequence length="119" mass="13025">MRRAKGSVEQALLSLQKRSSGAAYSIAISVLQKNSQWQKALDLFQDYQAAGVRSSSPKVHNAALGAACAGLGCLGVVRAAADHTARPKWCTAGSNRWQLEYQWDFTGFNLESDLYIYNI</sequence>
<evidence type="ECO:0000313" key="2">
    <source>
        <dbReference type="EMBL" id="CAL1161508.1"/>
    </source>
</evidence>
<reference evidence="2" key="2">
    <citation type="submission" date="2024-04" db="EMBL/GenBank/DDBJ databases">
        <authorList>
            <person name="Chen Y."/>
            <person name="Shah S."/>
            <person name="Dougan E. K."/>
            <person name="Thang M."/>
            <person name="Chan C."/>
        </authorList>
    </citation>
    <scope>NUCLEOTIDE SEQUENCE [LARGE SCALE GENOMIC DNA]</scope>
</reference>
<name>A0A9P1DGC8_9DINO</name>
<dbReference type="EMBL" id="CAMXCT020004212">
    <property type="protein sequence ID" value="CAL1161508.1"/>
    <property type="molecule type" value="Genomic_DNA"/>
</dbReference>
<evidence type="ECO:0000313" key="1">
    <source>
        <dbReference type="EMBL" id="CAI4008133.1"/>
    </source>
</evidence>
<dbReference type="AlphaFoldDB" id="A0A9P1DGC8"/>
<protein>
    <recommendedName>
        <fullName evidence="4">Pentatricopeptide repeat-containing protein</fullName>
    </recommendedName>
</protein>